<evidence type="ECO:0000313" key="2">
    <source>
        <dbReference type="EMBL" id="OMH78994.1"/>
    </source>
</evidence>
<feature type="compositionally biased region" description="Polar residues" evidence="1">
    <location>
        <begin position="1"/>
        <end position="12"/>
    </location>
</feature>
<organism evidence="2 3">
    <name type="scientific">Zancudomyces culisetae</name>
    <name type="common">Gut fungus</name>
    <name type="synonym">Smittium culisetae</name>
    <dbReference type="NCBI Taxonomy" id="1213189"/>
    <lineage>
        <taxon>Eukaryota</taxon>
        <taxon>Fungi</taxon>
        <taxon>Fungi incertae sedis</taxon>
        <taxon>Zoopagomycota</taxon>
        <taxon>Kickxellomycotina</taxon>
        <taxon>Harpellomycetes</taxon>
        <taxon>Harpellales</taxon>
        <taxon>Legeriomycetaceae</taxon>
        <taxon>Zancudomyces</taxon>
    </lineage>
</organism>
<accession>A0A1R1PDD0</accession>
<dbReference type="Proteomes" id="UP000188320">
    <property type="component" value="Unassembled WGS sequence"/>
</dbReference>
<feature type="region of interest" description="Disordered" evidence="1">
    <location>
        <begin position="1"/>
        <end position="22"/>
    </location>
</feature>
<keyword evidence="3" id="KW-1185">Reference proteome</keyword>
<comment type="caution">
    <text evidence="2">The sequence shown here is derived from an EMBL/GenBank/DDBJ whole genome shotgun (WGS) entry which is preliminary data.</text>
</comment>
<dbReference type="AlphaFoldDB" id="A0A1R1PDD0"/>
<dbReference type="OrthoDB" id="289038at2759"/>
<sequence>PALPSDNLNDLQKCQGKDPDLDLSSDLSLPNPFYLYHLITNQNDSLAIEHPDRKANKYMTDSSAIKILN</sequence>
<gene>
    <name evidence="2" type="ORF">AX774_g7591</name>
</gene>
<dbReference type="EMBL" id="LSSK01001697">
    <property type="protein sequence ID" value="OMH78994.1"/>
    <property type="molecule type" value="Genomic_DNA"/>
</dbReference>
<protein>
    <submittedName>
        <fullName evidence="2">Uncharacterized protein</fullName>
    </submittedName>
</protein>
<reference evidence="3" key="1">
    <citation type="submission" date="2017-01" db="EMBL/GenBank/DDBJ databases">
        <authorList>
            <person name="Wang Y."/>
            <person name="White M."/>
            <person name="Kvist S."/>
            <person name="Moncalvo J.-M."/>
        </authorList>
    </citation>
    <scope>NUCLEOTIDE SEQUENCE [LARGE SCALE GENOMIC DNA]</scope>
    <source>
        <strain evidence="3">COL-18-3</strain>
    </source>
</reference>
<proteinExistence type="predicted"/>
<name>A0A1R1PDD0_ZANCU</name>
<evidence type="ECO:0000313" key="3">
    <source>
        <dbReference type="Proteomes" id="UP000188320"/>
    </source>
</evidence>
<evidence type="ECO:0000256" key="1">
    <source>
        <dbReference type="SAM" id="MobiDB-lite"/>
    </source>
</evidence>
<feature type="non-terminal residue" evidence="2">
    <location>
        <position position="1"/>
    </location>
</feature>